<name>A0A176VKK7_MARPO</name>
<gene>
    <name evidence="2" type="ORF">AXG93_3506s1040</name>
</gene>
<evidence type="ECO:0000256" key="1">
    <source>
        <dbReference type="SAM" id="MobiDB-lite"/>
    </source>
</evidence>
<organism evidence="2 3">
    <name type="scientific">Marchantia polymorpha subsp. ruderalis</name>
    <dbReference type="NCBI Taxonomy" id="1480154"/>
    <lineage>
        <taxon>Eukaryota</taxon>
        <taxon>Viridiplantae</taxon>
        <taxon>Streptophyta</taxon>
        <taxon>Embryophyta</taxon>
        <taxon>Marchantiophyta</taxon>
        <taxon>Marchantiopsida</taxon>
        <taxon>Marchantiidae</taxon>
        <taxon>Marchantiales</taxon>
        <taxon>Marchantiaceae</taxon>
        <taxon>Marchantia</taxon>
    </lineage>
</organism>
<dbReference type="AlphaFoldDB" id="A0A176VKK7"/>
<evidence type="ECO:0000313" key="3">
    <source>
        <dbReference type="Proteomes" id="UP000077202"/>
    </source>
</evidence>
<reference evidence="2" key="1">
    <citation type="submission" date="2016-03" db="EMBL/GenBank/DDBJ databases">
        <title>Mechanisms controlling the formation of the plant cell surface in tip-growing cells are functionally conserved among land plants.</title>
        <authorList>
            <person name="Honkanen S."/>
            <person name="Jones V.A."/>
            <person name="Morieri G."/>
            <person name="Champion C."/>
            <person name="Hetherington A.J."/>
            <person name="Kelly S."/>
            <person name="Saint-Marcoux D."/>
            <person name="Proust H."/>
            <person name="Prescott H."/>
            <person name="Dolan L."/>
        </authorList>
    </citation>
    <scope>NUCLEOTIDE SEQUENCE [LARGE SCALE GENOMIC DNA]</scope>
    <source>
        <tissue evidence="2">Whole gametophyte</tissue>
    </source>
</reference>
<accession>A0A176VKK7</accession>
<proteinExistence type="predicted"/>
<comment type="caution">
    <text evidence="2">The sequence shown here is derived from an EMBL/GenBank/DDBJ whole genome shotgun (WGS) entry which is preliminary data.</text>
</comment>
<keyword evidence="3" id="KW-1185">Reference proteome</keyword>
<feature type="region of interest" description="Disordered" evidence="1">
    <location>
        <begin position="48"/>
        <end position="69"/>
    </location>
</feature>
<sequence>MATQSGLPSGLVWYGEVRPGLMEFAGVVVKQESLGRIATTRLQRWASQNLCSPRPAQPGSGRDGPGRAGALGLRLQVTRPRPFLKRERSGVLSGIAVRGPLVAFCSARPNAAAGRRRWLGDLLSPFAGAGPLSSPEGGRRPRLRARQQRRWPTSLCRRLFGVFMFGLGAGVDESEPCTAKM</sequence>
<protein>
    <submittedName>
        <fullName evidence="2">Uncharacterized protein</fullName>
    </submittedName>
</protein>
<dbReference type="Proteomes" id="UP000077202">
    <property type="component" value="Unassembled WGS sequence"/>
</dbReference>
<evidence type="ECO:0000313" key="2">
    <source>
        <dbReference type="EMBL" id="OAE21430.1"/>
    </source>
</evidence>
<dbReference type="EMBL" id="LVLJ01003432">
    <property type="protein sequence ID" value="OAE21430.1"/>
    <property type="molecule type" value="Genomic_DNA"/>
</dbReference>